<dbReference type="PIRSF" id="PIRSF029008">
    <property type="entry name" value="MecA"/>
    <property type="match status" value="1"/>
</dbReference>
<evidence type="ECO:0000313" key="3">
    <source>
        <dbReference type="EMBL" id="BAQ57599.1"/>
    </source>
</evidence>
<accession>A0A0D6A4D0</accession>
<dbReference type="AlphaFoldDB" id="A0A0D6A4D0"/>
<feature type="region of interest" description="Disordered" evidence="2">
    <location>
        <begin position="88"/>
        <end position="130"/>
    </location>
</feature>
<dbReference type="PATRIC" id="fig|1600.4.peg.1234"/>
<feature type="compositionally biased region" description="Basic and acidic residues" evidence="2">
    <location>
        <begin position="96"/>
        <end position="107"/>
    </location>
</feature>
<gene>
    <name evidence="3" type="ORF">LBAT_1210</name>
</gene>
<comment type="similarity">
    <text evidence="1">Belongs to the MecA family.</text>
</comment>
<name>A0A0D6A4D0_9LACO</name>
<dbReference type="RefSeq" id="WP_060459648.1">
    <property type="nucleotide sequence ID" value="NZ_AP014808.1"/>
</dbReference>
<dbReference type="Gene3D" id="3.30.70.1950">
    <property type="match status" value="1"/>
</dbReference>
<dbReference type="InterPro" id="IPR008681">
    <property type="entry name" value="Neg-reg_MecA"/>
</dbReference>
<dbReference type="STRING" id="1600.LBAT_1210"/>
<evidence type="ECO:0000256" key="1">
    <source>
        <dbReference type="ARBA" id="ARBA00005397"/>
    </source>
</evidence>
<dbReference type="Proteomes" id="UP000035709">
    <property type="component" value="Chromosome"/>
</dbReference>
<evidence type="ECO:0000256" key="2">
    <source>
        <dbReference type="SAM" id="MobiDB-lite"/>
    </source>
</evidence>
<proteinExistence type="inferred from homology"/>
<dbReference type="PANTHER" id="PTHR39161:SF1">
    <property type="entry name" value="ADAPTER PROTEIN MECA 1"/>
    <property type="match status" value="1"/>
</dbReference>
<dbReference type="PANTHER" id="PTHR39161">
    <property type="entry name" value="ADAPTER PROTEIN MECA"/>
    <property type="match status" value="1"/>
</dbReference>
<evidence type="ECO:0000313" key="4">
    <source>
        <dbReference type="Proteomes" id="UP000035709"/>
    </source>
</evidence>
<protein>
    <submittedName>
        <fullName evidence="3">Competence negative regulator</fullName>
    </submittedName>
</protein>
<dbReference type="EMBL" id="AP014808">
    <property type="protein sequence ID" value="BAQ57599.1"/>
    <property type="molecule type" value="Genomic_DNA"/>
</dbReference>
<dbReference type="KEGG" id="lae:LBAT_1210"/>
<dbReference type="InterPro" id="IPR038471">
    <property type="entry name" value="MecA_C_sf"/>
</dbReference>
<dbReference type="OrthoDB" id="2360201at2"/>
<keyword evidence="4" id="KW-1185">Reference proteome</keyword>
<reference evidence="3 4" key="1">
    <citation type="submission" date="2015-03" db="EMBL/GenBank/DDBJ databases">
        <title>Complete genome sequence of Lactobacillus acetotolerans NBRC 13120.</title>
        <authorList>
            <person name="Toh H."/>
            <person name="Morita H."/>
            <person name="Fujita N."/>
        </authorList>
    </citation>
    <scope>NUCLEOTIDE SEQUENCE [LARGE SCALE GENOMIC DNA]</scope>
    <source>
        <strain evidence="3 4">NBRC 13120</strain>
    </source>
</reference>
<sequence>MQVNHIDENTIRVRINKEELAQRGLKVLDLLGDKNKIQHFFYSILDEVDTDHTFTKNAPVTFQVMPNNGGLDLLITKVTANNKRNNLSQLMNPSKQKSEKDDPRRSFFDLNPADDVNAEMDPKDTKTNSFASKQSEKSFWKFQKGQSYYFDDLDALTELADNLRVSDLASSLYYERGKYFLELAFMNDDFAEMKPADAWAIANEYGIKIDQSAMNQVKQTGKCLLTNNALGHLRYYFSNAKRK</sequence>
<dbReference type="Pfam" id="PF05389">
    <property type="entry name" value="MecA"/>
    <property type="match status" value="1"/>
</dbReference>
<organism evidence="3 4">
    <name type="scientific">Lactobacillus acetotolerans</name>
    <dbReference type="NCBI Taxonomy" id="1600"/>
    <lineage>
        <taxon>Bacteria</taxon>
        <taxon>Bacillati</taxon>
        <taxon>Bacillota</taxon>
        <taxon>Bacilli</taxon>
        <taxon>Lactobacillales</taxon>
        <taxon>Lactobacillaceae</taxon>
        <taxon>Lactobacillus</taxon>
    </lineage>
</organism>